<comment type="caution">
    <text evidence="1">The sequence shown here is derived from an EMBL/GenBank/DDBJ whole genome shotgun (WGS) entry which is preliminary data.</text>
</comment>
<gene>
    <name evidence="1" type="ORF">GCM10022291_06990</name>
</gene>
<dbReference type="Proteomes" id="UP001501496">
    <property type="component" value="Unassembled WGS sequence"/>
</dbReference>
<keyword evidence="2" id="KW-1185">Reference proteome</keyword>
<name>A0ABP8C293_9FLAO</name>
<evidence type="ECO:0000313" key="2">
    <source>
        <dbReference type="Proteomes" id="UP001501496"/>
    </source>
</evidence>
<dbReference type="EMBL" id="BAABCA010000001">
    <property type="protein sequence ID" value="GAA4232358.1"/>
    <property type="molecule type" value="Genomic_DNA"/>
</dbReference>
<reference evidence="2" key="1">
    <citation type="journal article" date="2019" name="Int. J. Syst. Evol. Microbiol.">
        <title>The Global Catalogue of Microorganisms (GCM) 10K type strain sequencing project: providing services to taxonomists for standard genome sequencing and annotation.</title>
        <authorList>
            <consortium name="The Broad Institute Genomics Platform"/>
            <consortium name="The Broad Institute Genome Sequencing Center for Infectious Disease"/>
            <person name="Wu L."/>
            <person name="Ma J."/>
        </authorList>
    </citation>
    <scope>NUCLEOTIDE SEQUENCE [LARGE SCALE GENOMIC DNA]</scope>
    <source>
        <strain evidence="2">JCM 17630</strain>
    </source>
</reference>
<protein>
    <submittedName>
        <fullName evidence="1">Uncharacterized protein</fullName>
    </submittedName>
</protein>
<accession>A0ABP8C293</accession>
<sequence length="49" mass="5484">MPSMGMPQLALTVSIFGTKIWGNTTKLLIKIKARTKNFEILSFSLSIKK</sequence>
<proteinExistence type="predicted"/>
<evidence type="ECO:0000313" key="1">
    <source>
        <dbReference type="EMBL" id="GAA4232358.1"/>
    </source>
</evidence>
<organism evidence="1 2">
    <name type="scientific">Postechiella marina</name>
    <dbReference type="NCBI Taxonomy" id="943941"/>
    <lineage>
        <taxon>Bacteria</taxon>
        <taxon>Pseudomonadati</taxon>
        <taxon>Bacteroidota</taxon>
        <taxon>Flavobacteriia</taxon>
        <taxon>Flavobacteriales</taxon>
        <taxon>Flavobacteriaceae</taxon>
        <taxon>Postechiella</taxon>
    </lineage>
</organism>